<accession>A0ABM9NJF7</accession>
<evidence type="ECO:0000259" key="4">
    <source>
        <dbReference type="Pfam" id="PF14718"/>
    </source>
</evidence>
<dbReference type="InterPro" id="IPR000189">
    <property type="entry name" value="Transglyc_AS"/>
</dbReference>
<evidence type="ECO:0000256" key="1">
    <source>
        <dbReference type="ARBA" id="ARBA00007734"/>
    </source>
</evidence>
<dbReference type="EC" id="3.2.1.-" evidence="5"/>
<evidence type="ECO:0000259" key="3">
    <source>
        <dbReference type="Pfam" id="PF01464"/>
    </source>
</evidence>
<dbReference type="SUPFAM" id="SSF48435">
    <property type="entry name" value="Bacterial muramidases"/>
    <property type="match status" value="1"/>
</dbReference>
<dbReference type="Gene3D" id="1.25.20.10">
    <property type="entry name" value="Bacterial muramidases"/>
    <property type="match status" value="1"/>
</dbReference>
<gene>
    <name evidence="5" type="ORF">MECH1_V1_1992</name>
</gene>
<protein>
    <submittedName>
        <fullName evidence="5">Soluble lytic murein transglycosylase</fullName>
        <ecNumber evidence="5">3.2.1.-</ecNumber>
    </submittedName>
</protein>
<evidence type="ECO:0000256" key="2">
    <source>
        <dbReference type="ARBA" id="ARBA00022729"/>
    </source>
</evidence>
<dbReference type="InterPro" id="IPR037061">
    <property type="entry name" value="Lytic_TGlycoase_superhlx_L_sf"/>
</dbReference>
<sequence length="656" mass="73852">MLKAWWIVGAALGVCLVQGPVAGATLERQRETFLQAERALAAGRPAEARRLVDALEDYPLRPYLWFEILDAVPDAEQEIPDFLARYGHTRYAPPLRAKWLKTLAQRGAWAEYVRAYRDTREVAAQCDYYFALHQLGRRGEAWVGAARLWDAGVADAPACDRLFAVFQASPAFTPEHLWNRLAAALTKNRLDLAVRLRDLVPPPDRAWAEFWLKVHGDPTWVERCDGWQPGQPLAARIFVYGIERLAAQDPLRSQLVWSVRRSEFGIPPSEQVRVDRRLALALATQRYPQALAYLGALPEPAVDARVRAWRVRGALLQRDWRAALEALDQLAATEQRQTQWRYWRARALDALGEGAAAAEIYRQLAEARDFYGFLAADRVGQAPALSFLPAEAKAADLERLANSEPLRAIQEFRALNRNEEARKEWLQAIQILPREDLALAARLAQSWGWNRLAILTLAKAERWDDLALRFPLAYASQVEEQARARRLDPAALFGLIRRESAFDPEARSPAGALGLMQLLPGTGEEVARMLAEPWQSARSLLIPEINLRYGAAYFRSLLDRFGSHLALAAAAYNAGPYRVDRWLPAEAAVPADVWIETIPVDETRQYVAAIVTYAAIYRERLGRPRVRISDLLPDIAPSDKALAMKPDRPQPVQVCP</sequence>
<reference evidence="5 6" key="1">
    <citation type="submission" date="2024-04" db="EMBL/GenBank/DDBJ databases">
        <authorList>
            <person name="Cremers G."/>
        </authorList>
    </citation>
    <scope>NUCLEOTIDE SEQUENCE [LARGE SCALE GENOMIC DNA]</scope>
    <source>
        <strain evidence="5">MeCH1-AG</strain>
    </source>
</reference>
<dbReference type="InterPro" id="IPR008258">
    <property type="entry name" value="Transglycosylase_SLT_dom_1"/>
</dbReference>
<dbReference type="PANTHER" id="PTHR37423">
    <property type="entry name" value="SOLUBLE LYTIC MUREIN TRANSGLYCOSYLASE-RELATED"/>
    <property type="match status" value="1"/>
</dbReference>
<keyword evidence="6" id="KW-1185">Reference proteome</keyword>
<dbReference type="PROSITE" id="PS00922">
    <property type="entry name" value="TRANSGLYCOSYLASE"/>
    <property type="match status" value="1"/>
</dbReference>
<dbReference type="Proteomes" id="UP001497493">
    <property type="component" value="Chromosome"/>
</dbReference>
<evidence type="ECO:0000313" key="6">
    <source>
        <dbReference type="Proteomes" id="UP001497493"/>
    </source>
</evidence>
<name>A0ABM9NJF7_9GAMM</name>
<keyword evidence="2" id="KW-0732">Signal</keyword>
<keyword evidence="5" id="KW-0378">Hydrolase</keyword>
<dbReference type="RefSeq" id="WP_348757334.1">
    <property type="nucleotide sequence ID" value="NZ_OZ026884.1"/>
</dbReference>
<feature type="domain" description="Transglycosylase SLT" evidence="3">
    <location>
        <begin position="479"/>
        <end position="588"/>
    </location>
</feature>
<dbReference type="Gene3D" id="1.10.1240.20">
    <property type="entry name" value="Lytic transglycosylase, superhelical linker domain"/>
    <property type="match status" value="1"/>
</dbReference>
<dbReference type="Pfam" id="PF14718">
    <property type="entry name" value="SLT_L"/>
    <property type="match status" value="1"/>
</dbReference>
<dbReference type="GO" id="GO:0016798">
    <property type="term" value="F:hydrolase activity, acting on glycosyl bonds"/>
    <property type="evidence" value="ECO:0007669"/>
    <property type="project" value="UniProtKB-KW"/>
</dbReference>
<dbReference type="InterPro" id="IPR012289">
    <property type="entry name" value="Lytic_TGlycosylase_superhlx_L"/>
</dbReference>
<dbReference type="SUPFAM" id="SSF53955">
    <property type="entry name" value="Lysozyme-like"/>
    <property type="match status" value="1"/>
</dbReference>
<dbReference type="Pfam" id="PF01464">
    <property type="entry name" value="SLT"/>
    <property type="match status" value="1"/>
</dbReference>
<feature type="domain" description="Lytic transglycosylase superhelical linker" evidence="4">
    <location>
        <begin position="400"/>
        <end position="466"/>
    </location>
</feature>
<dbReference type="Gene3D" id="1.10.530.10">
    <property type="match status" value="1"/>
</dbReference>
<dbReference type="InterPro" id="IPR023346">
    <property type="entry name" value="Lysozyme-like_dom_sf"/>
</dbReference>
<evidence type="ECO:0000313" key="5">
    <source>
        <dbReference type="EMBL" id="CAL1240768.1"/>
    </source>
</evidence>
<dbReference type="InterPro" id="IPR008939">
    <property type="entry name" value="Lytic_TGlycosylase_superhlx_U"/>
</dbReference>
<keyword evidence="5" id="KW-0326">Glycosidase</keyword>
<organism evidence="5 6">
    <name type="scientific">Candidatus Methylocalor cossyra</name>
    <dbReference type="NCBI Taxonomy" id="3108543"/>
    <lineage>
        <taxon>Bacteria</taxon>
        <taxon>Pseudomonadati</taxon>
        <taxon>Pseudomonadota</taxon>
        <taxon>Gammaproteobacteria</taxon>
        <taxon>Methylococcales</taxon>
        <taxon>Methylococcaceae</taxon>
        <taxon>Candidatus Methylocalor</taxon>
    </lineage>
</organism>
<dbReference type="EMBL" id="OZ026884">
    <property type="protein sequence ID" value="CAL1240768.1"/>
    <property type="molecule type" value="Genomic_DNA"/>
</dbReference>
<dbReference type="CDD" id="cd13401">
    <property type="entry name" value="Slt70-like"/>
    <property type="match status" value="1"/>
</dbReference>
<dbReference type="PANTHER" id="PTHR37423:SF5">
    <property type="entry name" value="SOLUBLE LYTIC MUREIN TRANSGLYCOSYLASE"/>
    <property type="match status" value="1"/>
</dbReference>
<proteinExistence type="inferred from homology"/>
<comment type="similarity">
    <text evidence="1">Belongs to the transglycosylase Slt family.</text>
</comment>